<dbReference type="Gene3D" id="3.40.30.10">
    <property type="entry name" value="Glutaredoxin"/>
    <property type="match status" value="1"/>
</dbReference>
<dbReference type="AlphaFoldDB" id="A0A4S4LL46"/>
<dbReference type="Pfam" id="PF00043">
    <property type="entry name" value="GST_C"/>
    <property type="match status" value="1"/>
</dbReference>
<evidence type="ECO:0000259" key="4">
    <source>
        <dbReference type="PROSITE" id="PS50405"/>
    </source>
</evidence>
<evidence type="ECO:0000256" key="1">
    <source>
        <dbReference type="ARBA" id="ARBA00007409"/>
    </source>
</evidence>
<evidence type="ECO:0000259" key="3">
    <source>
        <dbReference type="PROSITE" id="PS50404"/>
    </source>
</evidence>
<dbReference type="PANTHER" id="PTHR44051">
    <property type="entry name" value="GLUTATHIONE S-TRANSFERASE-RELATED"/>
    <property type="match status" value="1"/>
</dbReference>
<dbReference type="SUPFAM" id="SSF52833">
    <property type="entry name" value="Thioredoxin-like"/>
    <property type="match status" value="1"/>
</dbReference>
<dbReference type="PROSITE" id="PS50404">
    <property type="entry name" value="GST_NTER"/>
    <property type="match status" value="1"/>
</dbReference>
<gene>
    <name evidence="5" type="ORF">EW146_g7512</name>
</gene>
<evidence type="ECO:0000313" key="5">
    <source>
        <dbReference type="EMBL" id="THH12637.1"/>
    </source>
</evidence>
<dbReference type="InterPro" id="IPR010987">
    <property type="entry name" value="Glutathione-S-Trfase_C-like"/>
</dbReference>
<dbReference type="SFLD" id="SFLDS00019">
    <property type="entry name" value="Glutathione_Transferase_(cytos"/>
    <property type="match status" value="1"/>
</dbReference>
<dbReference type="InterPro" id="IPR004045">
    <property type="entry name" value="Glutathione_S-Trfase_N"/>
</dbReference>
<dbReference type="InterPro" id="IPR004046">
    <property type="entry name" value="GST_C"/>
</dbReference>
<dbReference type="Pfam" id="PF02798">
    <property type="entry name" value="GST_N"/>
    <property type="match status" value="1"/>
</dbReference>
<feature type="domain" description="GST N-terminal" evidence="3">
    <location>
        <begin position="9"/>
        <end position="96"/>
    </location>
</feature>
<dbReference type="InterPro" id="IPR036282">
    <property type="entry name" value="Glutathione-S-Trfase_C_sf"/>
</dbReference>
<name>A0A4S4LL46_9AGAM</name>
<evidence type="ECO:0000256" key="2">
    <source>
        <dbReference type="RuleBase" id="RU003494"/>
    </source>
</evidence>
<dbReference type="EMBL" id="SGPL01000438">
    <property type="protein sequence ID" value="THH12637.1"/>
    <property type="molecule type" value="Genomic_DNA"/>
</dbReference>
<dbReference type="SUPFAM" id="SSF47616">
    <property type="entry name" value="GST C-terminal domain-like"/>
    <property type="match status" value="1"/>
</dbReference>
<dbReference type="InterPro" id="IPR040079">
    <property type="entry name" value="Glutathione_S-Trfase"/>
</dbReference>
<dbReference type="PROSITE" id="PS50405">
    <property type="entry name" value="GST_CTER"/>
    <property type="match status" value="1"/>
</dbReference>
<dbReference type="OrthoDB" id="422574at2759"/>
<comment type="caution">
    <text evidence="5">The sequence shown here is derived from an EMBL/GenBank/DDBJ whole genome shotgun (WGS) entry which is preliminary data.</text>
</comment>
<dbReference type="CDD" id="cd03048">
    <property type="entry name" value="GST_N_Ure2p_like"/>
    <property type="match status" value="1"/>
</dbReference>
<feature type="domain" description="GST C-terminal" evidence="4">
    <location>
        <begin position="105"/>
        <end position="225"/>
    </location>
</feature>
<evidence type="ECO:0000313" key="6">
    <source>
        <dbReference type="Proteomes" id="UP000310158"/>
    </source>
</evidence>
<dbReference type="Proteomes" id="UP000310158">
    <property type="component" value="Unassembled WGS sequence"/>
</dbReference>
<dbReference type="InterPro" id="IPR036249">
    <property type="entry name" value="Thioredoxin-like_sf"/>
</dbReference>
<dbReference type="SFLD" id="SFLDG00358">
    <property type="entry name" value="Main_(cytGST)"/>
    <property type="match status" value="1"/>
</dbReference>
<proteinExistence type="inferred from homology"/>
<sequence length="225" mass="25878">MSESKPAITLYTVATPNGRKVSVFLEDLKAAYGLQYDTYKIDFSKNEQKEPWFIKINPNGRIPAIIDRSRGGPDGFNVFESAAILLYLAQHYDKEYRFHFNPIEQPDDYSEMIQWIFFAHGGVGPMQGQANHFVKFAPEDIPYGKKRYLDETKRLYSVLEIRLKDRDYLAGPGRGKYSLADINVYPWIAARTYLDLSVDEWPALKAWIERLDEKPAVKAGFQVPA</sequence>
<dbReference type="SFLD" id="SFLDG01151">
    <property type="entry name" value="Main.2:_Nu-like"/>
    <property type="match status" value="1"/>
</dbReference>
<dbReference type="PANTHER" id="PTHR44051:SF8">
    <property type="entry name" value="GLUTATHIONE S-TRANSFERASE GSTA"/>
    <property type="match status" value="1"/>
</dbReference>
<keyword evidence="6" id="KW-1185">Reference proteome</keyword>
<reference evidence="5 6" key="1">
    <citation type="submission" date="2019-02" db="EMBL/GenBank/DDBJ databases">
        <title>Genome sequencing of the rare red list fungi Bondarzewia mesenterica.</title>
        <authorList>
            <person name="Buettner E."/>
            <person name="Kellner H."/>
        </authorList>
    </citation>
    <scope>NUCLEOTIDE SEQUENCE [LARGE SCALE GENOMIC DNA]</scope>
    <source>
        <strain evidence="5 6">DSM 108281</strain>
    </source>
</reference>
<evidence type="ECO:0008006" key="7">
    <source>
        <dbReference type="Google" id="ProtNLM"/>
    </source>
</evidence>
<organism evidence="5 6">
    <name type="scientific">Bondarzewia mesenterica</name>
    <dbReference type="NCBI Taxonomy" id="1095465"/>
    <lineage>
        <taxon>Eukaryota</taxon>
        <taxon>Fungi</taxon>
        <taxon>Dikarya</taxon>
        <taxon>Basidiomycota</taxon>
        <taxon>Agaricomycotina</taxon>
        <taxon>Agaricomycetes</taxon>
        <taxon>Russulales</taxon>
        <taxon>Bondarzewiaceae</taxon>
        <taxon>Bondarzewia</taxon>
    </lineage>
</organism>
<protein>
    <recommendedName>
        <fullName evidence="7">GST N-terminal domain-containing protein</fullName>
    </recommendedName>
</protein>
<dbReference type="Gene3D" id="1.20.1050.10">
    <property type="match status" value="1"/>
</dbReference>
<accession>A0A4S4LL46</accession>
<comment type="similarity">
    <text evidence="1 2">Belongs to the GST superfamily.</text>
</comment>